<evidence type="ECO:0000256" key="3">
    <source>
        <dbReference type="ARBA" id="ARBA00022475"/>
    </source>
</evidence>
<keyword evidence="18" id="KW-0479">Metal-binding</keyword>
<gene>
    <name evidence="21" type="ORF">SAMN02746089_00021</name>
</gene>
<feature type="transmembrane region" description="Helical" evidence="19">
    <location>
        <begin position="91"/>
        <end position="112"/>
    </location>
</feature>
<feature type="domain" description="Phosphatidic acid phosphatase type 2/haloperoxidase" evidence="20">
    <location>
        <begin position="107"/>
        <end position="228"/>
    </location>
</feature>
<dbReference type="InterPro" id="IPR036945">
    <property type="entry name" value="DAGK_sf"/>
</dbReference>
<proteinExistence type="inferred from homology"/>
<dbReference type="Pfam" id="PF01219">
    <property type="entry name" value="DAGK_prokar"/>
    <property type="match status" value="1"/>
</dbReference>
<dbReference type="GO" id="GO:0005524">
    <property type="term" value="F:ATP binding"/>
    <property type="evidence" value="ECO:0007669"/>
    <property type="project" value="UniProtKB-KW"/>
</dbReference>
<comment type="cofactor">
    <cofactor evidence="18">
        <name>Mg(2+)</name>
        <dbReference type="ChEBI" id="CHEBI:18420"/>
    </cofactor>
    <text evidence="18">Mn(2+), Zn(2+), Cd(2+) and Co(2+) support activity to lesser extents.</text>
</comment>
<evidence type="ECO:0000256" key="9">
    <source>
        <dbReference type="ARBA" id="ARBA00022840"/>
    </source>
</evidence>
<dbReference type="GO" id="GO:0008654">
    <property type="term" value="P:phospholipid biosynthetic process"/>
    <property type="evidence" value="ECO:0007669"/>
    <property type="project" value="UniProtKB-KW"/>
</dbReference>
<evidence type="ECO:0000256" key="14">
    <source>
        <dbReference type="ARBA" id="ARBA00023264"/>
    </source>
</evidence>
<evidence type="ECO:0000256" key="13">
    <source>
        <dbReference type="ARBA" id="ARBA00023209"/>
    </source>
</evidence>
<dbReference type="Gene3D" id="1.10.287.3610">
    <property type="match status" value="1"/>
</dbReference>
<evidence type="ECO:0000256" key="5">
    <source>
        <dbReference type="ARBA" id="ARBA00022679"/>
    </source>
</evidence>
<dbReference type="Gene3D" id="1.20.144.10">
    <property type="entry name" value="Phosphatidic acid phosphatase type 2/haloperoxidase"/>
    <property type="match status" value="1"/>
</dbReference>
<evidence type="ECO:0000256" key="19">
    <source>
        <dbReference type="SAM" id="Phobius"/>
    </source>
</evidence>
<keyword evidence="18" id="KW-0460">Magnesium</keyword>
<protein>
    <submittedName>
        <fullName evidence="21">Diacylglycerol kinase (ATP)</fullName>
    </submittedName>
</protein>
<dbReference type="Pfam" id="PF01569">
    <property type="entry name" value="PAP2"/>
    <property type="match status" value="1"/>
</dbReference>
<keyword evidence="13" id="KW-0594">Phospholipid biosynthesis</keyword>
<keyword evidence="14" id="KW-1208">Phospholipid metabolism</keyword>
<dbReference type="GO" id="GO:0016301">
    <property type="term" value="F:kinase activity"/>
    <property type="evidence" value="ECO:0007669"/>
    <property type="project" value="UniProtKB-KW"/>
</dbReference>
<evidence type="ECO:0000259" key="20">
    <source>
        <dbReference type="SMART" id="SM00014"/>
    </source>
</evidence>
<keyword evidence="11" id="KW-0443">Lipid metabolism</keyword>
<feature type="binding site" evidence="17">
    <location>
        <begin position="90"/>
        <end position="91"/>
    </location>
    <ligand>
        <name>ATP</name>
        <dbReference type="ChEBI" id="CHEBI:30616"/>
    </ligand>
</feature>
<evidence type="ECO:0000256" key="17">
    <source>
        <dbReference type="PIRSR" id="PIRSR600829-3"/>
    </source>
</evidence>
<dbReference type="InterPro" id="IPR036938">
    <property type="entry name" value="PAP2/HPO_sf"/>
</dbReference>
<evidence type="ECO:0000256" key="12">
    <source>
        <dbReference type="ARBA" id="ARBA00023136"/>
    </source>
</evidence>
<feature type="transmembrane region" description="Helical" evidence="19">
    <location>
        <begin position="210"/>
        <end position="231"/>
    </location>
</feature>
<feature type="transmembrane region" description="Helical" evidence="19">
    <location>
        <begin position="27"/>
        <end position="44"/>
    </location>
</feature>
<keyword evidence="8 21" id="KW-0418">Kinase</keyword>
<evidence type="ECO:0000256" key="18">
    <source>
        <dbReference type="PIRSR" id="PIRSR600829-4"/>
    </source>
</evidence>
<keyword evidence="22" id="KW-1185">Reference proteome</keyword>
<dbReference type="RefSeq" id="WP_073341062.1">
    <property type="nucleotide sequence ID" value="NZ_FQVH01000001.1"/>
</dbReference>
<feature type="binding site" evidence="16">
    <location>
        <position position="65"/>
    </location>
    <ligand>
        <name>substrate</name>
    </ligand>
</feature>
<dbReference type="STRING" id="1121256.SAMN02746089_00021"/>
<evidence type="ECO:0000256" key="15">
    <source>
        <dbReference type="PIRSR" id="PIRSR600829-1"/>
    </source>
</evidence>
<dbReference type="PANTHER" id="PTHR34299:SF1">
    <property type="entry name" value="DIACYLGLYCEROL KINASE"/>
    <property type="match status" value="1"/>
</dbReference>
<comment type="similarity">
    <text evidence="2">Belongs to the bacterial diacylglycerol kinase family.</text>
</comment>
<dbReference type="AlphaFoldDB" id="A0A1M4SDE1"/>
<dbReference type="CDD" id="cd03383">
    <property type="entry name" value="PAP2_diacylglycerolkinase"/>
    <property type="match status" value="1"/>
</dbReference>
<keyword evidence="3" id="KW-1003">Cell membrane</keyword>
<feature type="binding site" evidence="17">
    <location>
        <position position="72"/>
    </location>
    <ligand>
        <name>ATP</name>
        <dbReference type="ChEBI" id="CHEBI:30616"/>
    </ligand>
</feature>
<dbReference type="GO" id="GO:0046872">
    <property type="term" value="F:metal ion binding"/>
    <property type="evidence" value="ECO:0007669"/>
    <property type="project" value="UniProtKB-KW"/>
</dbReference>
<evidence type="ECO:0000256" key="10">
    <source>
        <dbReference type="ARBA" id="ARBA00022989"/>
    </source>
</evidence>
<comment type="subcellular location">
    <subcellularLocation>
        <location evidence="1">Cell membrane</location>
        <topology evidence="1">Multi-pass membrane protein</topology>
    </subcellularLocation>
</comment>
<evidence type="ECO:0000256" key="6">
    <source>
        <dbReference type="ARBA" id="ARBA00022692"/>
    </source>
</evidence>
<dbReference type="InterPro" id="IPR000829">
    <property type="entry name" value="DAGK"/>
</dbReference>
<dbReference type="CDD" id="cd14266">
    <property type="entry name" value="UDPK_IM_PAP2_like"/>
    <property type="match status" value="1"/>
</dbReference>
<evidence type="ECO:0000256" key="1">
    <source>
        <dbReference type="ARBA" id="ARBA00004651"/>
    </source>
</evidence>
<sequence>MKARNIIESFNYAINGVIYAFKSQRNMKIHFAIAILVLFLSLFFDLNKWEFLILLFSITLVIVSELFNTAIESVVDLITDKHHPIAAIAKDVAAGAVLISAMNAIAVGYILFFYRTNDILRNIFSKVKHSPPYLTFVVLIIIMILTIMLKAYFRDGTPLRGGTPSGHSALAFGIATSLSFISENVLVMVLSFLMAFLVAQSRVEGRIHSVYQVITGAALGMVVSVLIFQLMER</sequence>
<evidence type="ECO:0000256" key="8">
    <source>
        <dbReference type="ARBA" id="ARBA00022777"/>
    </source>
</evidence>
<dbReference type="SUPFAM" id="SSF48317">
    <property type="entry name" value="Acid phosphatase/Vanadium-dependent haloperoxidase"/>
    <property type="match status" value="1"/>
</dbReference>
<keyword evidence="7 17" id="KW-0547">Nucleotide-binding</keyword>
<reference evidence="21 22" key="1">
    <citation type="submission" date="2016-11" db="EMBL/GenBank/DDBJ databases">
        <authorList>
            <person name="Jaros S."/>
            <person name="Januszkiewicz K."/>
            <person name="Wedrychowicz H."/>
        </authorList>
    </citation>
    <scope>NUCLEOTIDE SEQUENCE [LARGE SCALE GENOMIC DNA]</scope>
    <source>
        <strain evidence="21 22">DSM 17918</strain>
    </source>
</reference>
<keyword evidence="9 17" id="KW-0067">ATP-binding</keyword>
<keyword evidence="4" id="KW-0444">Lipid biosynthesis</keyword>
<dbReference type="Proteomes" id="UP000184088">
    <property type="component" value="Unassembled WGS sequence"/>
</dbReference>
<accession>A0A1M4SDE1</accession>
<feature type="transmembrane region" description="Helical" evidence="19">
    <location>
        <begin position="133"/>
        <end position="153"/>
    </location>
</feature>
<feature type="active site" description="Proton acceptor" evidence="15">
    <location>
        <position position="65"/>
    </location>
</feature>
<keyword evidence="10 19" id="KW-1133">Transmembrane helix</keyword>
<keyword evidence="5" id="KW-0808">Transferase</keyword>
<evidence type="ECO:0000313" key="22">
    <source>
        <dbReference type="Proteomes" id="UP000184088"/>
    </source>
</evidence>
<dbReference type="InterPro" id="IPR000326">
    <property type="entry name" value="PAP2/HPO"/>
</dbReference>
<feature type="binding site" evidence="18">
    <location>
        <position position="72"/>
    </location>
    <ligand>
        <name>a divalent metal cation</name>
        <dbReference type="ChEBI" id="CHEBI:60240"/>
    </ligand>
</feature>
<dbReference type="PANTHER" id="PTHR34299">
    <property type="entry name" value="DIACYLGLYCEROL KINASE"/>
    <property type="match status" value="1"/>
</dbReference>
<evidence type="ECO:0000256" key="4">
    <source>
        <dbReference type="ARBA" id="ARBA00022516"/>
    </source>
</evidence>
<dbReference type="SMART" id="SM00014">
    <property type="entry name" value="acidPPc"/>
    <property type="match status" value="1"/>
</dbReference>
<dbReference type="OrthoDB" id="9789934at2"/>
<feature type="transmembrane region" description="Helical" evidence="19">
    <location>
        <begin position="173"/>
        <end position="198"/>
    </location>
</feature>
<dbReference type="EMBL" id="FQVH01000001">
    <property type="protein sequence ID" value="SHE30216.1"/>
    <property type="molecule type" value="Genomic_DNA"/>
</dbReference>
<feature type="binding site" evidence="17">
    <location>
        <position position="12"/>
    </location>
    <ligand>
        <name>ATP</name>
        <dbReference type="ChEBI" id="CHEBI:30616"/>
    </ligand>
</feature>
<evidence type="ECO:0000256" key="7">
    <source>
        <dbReference type="ARBA" id="ARBA00022741"/>
    </source>
</evidence>
<dbReference type="GO" id="GO:0005886">
    <property type="term" value="C:plasma membrane"/>
    <property type="evidence" value="ECO:0007669"/>
    <property type="project" value="UniProtKB-SubCell"/>
</dbReference>
<evidence type="ECO:0000256" key="11">
    <source>
        <dbReference type="ARBA" id="ARBA00023098"/>
    </source>
</evidence>
<evidence type="ECO:0000256" key="16">
    <source>
        <dbReference type="PIRSR" id="PIRSR600829-2"/>
    </source>
</evidence>
<keyword evidence="6 19" id="KW-0812">Transmembrane</keyword>
<organism evidence="21 22">
    <name type="scientific">Caldanaerobius fijiensis DSM 17918</name>
    <dbReference type="NCBI Taxonomy" id="1121256"/>
    <lineage>
        <taxon>Bacteria</taxon>
        <taxon>Bacillati</taxon>
        <taxon>Bacillota</taxon>
        <taxon>Clostridia</taxon>
        <taxon>Thermoanaerobacterales</taxon>
        <taxon>Thermoanaerobacteraceae</taxon>
        <taxon>Caldanaerobius</taxon>
    </lineage>
</organism>
<feature type="transmembrane region" description="Helical" evidence="19">
    <location>
        <begin position="51"/>
        <end position="71"/>
    </location>
</feature>
<name>A0A1M4SDE1_9THEO</name>
<evidence type="ECO:0000313" key="21">
    <source>
        <dbReference type="EMBL" id="SHE30216.1"/>
    </source>
</evidence>
<evidence type="ECO:0000256" key="2">
    <source>
        <dbReference type="ARBA" id="ARBA00005967"/>
    </source>
</evidence>
<keyword evidence="12 19" id="KW-0472">Membrane</keyword>